<gene>
    <name evidence="3" type="ORF">SIID45300_01222</name>
</gene>
<feature type="domain" description="Heme NO-binding" evidence="2">
    <location>
        <begin position="2"/>
        <end position="162"/>
    </location>
</feature>
<organism evidence="3 4">
    <name type="scientific">Candidatus Magnetaquiglobus chichijimensis</name>
    <dbReference type="NCBI Taxonomy" id="3141448"/>
    <lineage>
        <taxon>Bacteria</taxon>
        <taxon>Pseudomonadati</taxon>
        <taxon>Pseudomonadota</taxon>
        <taxon>Magnetococcia</taxon>
        <taxon>Magnetococcales</taxon>
        <taxon>Candidatus Magnetaquicoccaceae</taxon>
        <taxon>Candidatus Magnetaquiglobus</taxon>
    </lineage>
</organism>
<dbReference type="InterPro" id="IPR011644">
    <property type="entry name" value="Heme_NO-bd"/>
</dbReference>
<dbReference type="Gene3D" id="3.90.1520.10">
    <property type="entry name" value="H-NOX domain"/>
    <property type="match status" value="1"/>
</dbReference>
<protein>
    <recommendedName>
        <fullName evidence="5">PilZ domain-containing protein</fullName>
    </recommendedName>
</protein>
<dbReference type="Pfam" id="PF07700">
    <property type="entry name" value="HNOB"/>
    <property type="match status" value="1"/>
</dbReference>
<dbReference type="InterPro" id="IPR024096">
    <property type="entry name" value="NO_sig/Golgi_transp_ligand-bd"/>
</dbReference>
<dbReference type="InterPro" id="IPR009875">
    <property type="entry name" value="PilZ_domain"/>
</dbReference>
<dbReference type="RefSeq" id="WP_420904623.1">
    <property type="nucleotide sequence ID" value="NZ_BAAFGK010000004.1"/>
</dbReference>
<evidence type="ECO:0000259" key="1">
    <source>
        <dbReference type="Pfam" id="PF07238"/>
    </source>
</evidence>
<sequence>MHGILFLALEDFLDARLGEGVWSRALQAANLSDQAFEPDRYYPDEIAQRLFDVSAILLKQPLPQVLELFGQHMSPGLVTMGRSMGIVHKEWKTLDILEHLQSDILAPFSNIEAGVMPPDIRTYRLKHGEVAVAYVSRRKLCPLLKGIVRGLGQFFQEPIAFKEHVCMLQEAPLCRLSVFLDDPYFLRYVDVEREFGLAQSRISEITFYNAFQGVPVSDLGLVLRYSKDEVLVQVPPAQLLPMKLEKQTFLSLPHLPQGIKALIREVDTEQGFATLVNMRLTDGAVGCRRYPRVASEKPLLAQMKLGKRLFRGTMLNLSGGGTRILLEKESRLPEVLLFEPVALSFSIPLKYVELDDTIVLGPVPINLEGNILDVARIGGSMAVRVVFAGPPKREAMVLEQYTRKLRDDALAALQTTLSQGGK</sequence>
<dbReference type="Proteomes" id="UP001628193">
    <property type="component" value="Unassembled WGS sequence"/>
</dbReference>
<evidence type="ECO:0008006" key="5">
    <source>
        <dbReference type="Google" id="ProtNLM"/>
    </source>
</evidence>
<dbReference type="Pfam" id="PF07238">
    <property type="entry name" value="PilZ"/>
    <property type="match status" value="1"/>
</dbReference>
<evidence type="ECO:0000259" key="2">
    <source>
        <dbReference type="Pfam" id="PF07700"/>
    </source>
</evidence>
<comment type="caution">
    <text evidence="3">The sequence shown here is derived from an EMBL/GenBank/DDBJ whole genome shotgun (WGS) entry which is preliminary data.</text>
</comment>
<name>A0ABQ0C7P5_9PROT</name>
<reference evidence="3 4" key="1">
    <citation type="submission" date="2024-09" db="EMBL/GenBank/DDBJ databases">
        <title>Draft genome sequence of Candidatus Magnetaquicoccaceae bacterium FCR-1.</title>
        <authorList>
            <person name="Shimoshige H."/>
            <person name="Shimamura S."/>
            <person name="Taoka A."/>
            <person name="Kobayashi H."/>
            <person name="Maekawa T."/>
        </authorList>
    </citation>
    <scope>NUCLEOTIDE SEQUENCE [LARGE SCALE GENOMIC DNA]</scope>
    <source>
        <strain evidence="3 4">FCR-1</strain>
    </source>
</reference>
<keyword evidence="4" id="KW-1185">Reference proteome</keyword>
<feature type="domain" description="PilZ" evidence="1">
    <location>
        <begin position="288"/>
        <end position="402"/>
    </location>
</feature>
<dbReference type="SUPFAM" id="SSF111126">
    <property type="entry name" value="Ligand-binding domain in the NO signalling and Golgi transport"/>
    <property type="match status" value="1"/>
</dbReference>
<evidence type="ECO:0000313" key="3">
    <source>
        <dbReference type="EMBL" id="GAB0056907.1"/>
    </source>
</evidence>
<accession>A0ABQ0C7P5</accession>
<evidence type="ECO:0000313" key="4">
    <source>
        <dbReference type="Proteomes" id="UP001628193"/>
    </source>
</evidence>
<proteinExistence type="predicted"/>
<dbReference type="EMBL" id="BAAFGK010000004">
    <property type="protein sequence ID" value="GAB0056907.1"/>
    <property type="molecule type" value="Genomic_DNA"/>
</dbReference>
<dbReference type="InterPro" id="IPR038158">
    <property type="entry name" value="H-NOX_domain_sf"/>
</dbReference>